<evidence type="ECO:0000313" key="1">
    <source>
        <dbReference type="EMBL" id="KAI8552687.1"/>
    </source>
</evidence>
<name>A0ACC0NJB3_RHOML</name>
<sequence length="281" mass="30951">MNSVERNRGRNNYFTCCFRPANTDEGSVKRRRKDCPGGPPVFPISVQGEDKMVLPKILTSLSEEKSKVSPDGGGRGTEERSRRSFSRIFKSVLLRNPLVKKFSCRKARQKSFQKTKSNIVSEKIKKDSNAAKVNPTPDKPPEADSCCWASPNSSSTATTSTPTCSSLVSSYGASPVESKQVDIPTSTEKARECSSPTIGFCVLLVCLVVLTFWGRVVAILCTSMFLFLVRRRIERSPSVDSTVNGIDLPVNDVDTKAYKKKVIMEGLLERNRGRVNIATAS</sequence>
<proteinExistence type="predicted"/>
<dbReference type="EMBL" id="CM046393">
    <property type="protein sequence ID" value="KAI8552687.1"/>
    <property type="molecule type" value="Genomic_DNA"/>
</dbReference>
<comment type="caution">
    <text evidence="1">The sequence shown here is derived from an EMBL/GenBank/DDBJ whole genome shotgun (WGS) entry which is preliminary data.</text>
</comment>
<accession>A0ACC0NJB3</accession>
<gene>
    <name evidence="1" type="ORF">RHMOL_Rhmol06G0286000</name>
</gene>
<organism evidence="1 2">
    <name type="scientific">Rhododendron molle</name>
    <name type="common">Chinese azalea</name>
    <name type="synonym">Azalea mollis</name>
    <dbReference type="NCBI Taxonomy" id="49168"/>
    <lineage>
        <taxon>Eukaryota</taxon>
        <taxon>Viridiplantae</taxon>
        <taxon>Streptophyta</taxon>
        <taxon>Embryophyta</taxon>
        <taxon>Tracheophyta</taxon>
        <taxon>Spermatophyta</taxon>
        <taxon>Magnoliopsida</taxon>
        <taxon>eudicotyledons</taxon>
        <taxon>Gunneridae</taxon>
        <taxon>Pentapetalae</taxon>
        <taxon>asterids</taxon>
        <taxon>Ericales</taxon>
        <taxon>Ericaceae</taxon>
        <taxon>Ericoideae</taxon>
        <taxon>Rhodoreae</taxon>
        <taxon>Rhododendron</taxon>
    </lineage>
</organism>
<evidence type="ECO:0000313" key="2">
    <source>
        <dbReference type="Proteomes" id="UP001062846"/>
    </source>
</evidence>
<protein>
    <submittedName>
        <fullName evidence="1">Uncharacterized protein</fullName>
    </submittedName>
</protein>
<reference evidence="1" key="1">
    <citation type="submission" date="2022-02" db="EMBL/GenBank/DDBJ databases">
        <title>Plant Genome Project.</title>
        <authorList>
            <person name="Zhang R.-G."/>
        </authorList>
    </citation>
    <scope>NUCLEOTIDE SEQUENCE</scope>
    <source>
        <strain evidence="1">AT1</strain>
    </source>
</reference>
<keyword evidence="2" id="KW-1185">Reference proteome</keyword>
<dbReference type="Proteomes" id="UP001062846">
    <property type="component" value="Chromosome 6"/>
</dbReference>